<dbReference type="Gene3D" id="3.30.1490.20">
    <property type="entry name" value="ATP-grasp fold, A domain"/>
    <property type="match status" value="1"/>
</dbReference>
<keyword evidence="4" id="KW-0460">Magnesium</keyword>
<dbReference type="InterPro" id="IPR040686">
    <property type="entry name" value="PurK_C"/>
</dbReference>
<dbReference type="RefSeq" id="WP_227229186.1">
    <property type="nucleotide sequence ID" value="NZ_JAJCVJ010000001.1"/>
</dbReference>
<keyword evidence="5 6" id="KW-0436">Ligase</keyword>
<comment type="function">
    <text evidence="6">Catalyzes the ATP-dependent conversion of 5-aminoimidazole ribonucleotide (AIR) and HCO(3)- to N5-carboxyaminoimidazole ribonucleotide (N5-CAIR).</text>
</comment>
<feature type="domain" description="ATP-grasp" evidence="7">
    <location>
        <begin position="112"/>
        <end position="295"/>
    </location>
</feature>
<evidence type="ECO:0000256" key="5">
    <source>
        <dbReference type="HAMAP-Rule" id="MF_01928"/>
    </source>
</evidence>
<dbReference type="SUPFAM" id="SSF56059">
    <property type="entry name" value="Glutathione synthetase ATP-binding domain-like"/>
    <property type="match status" value="1"/>
</dbReference>
<comment type="pathway">
    <text evidence="5 6">Purine metabolism; IMP biosynthesis via de novo pathway; 5-amino-1-(5-phospho-D-ribosyl)imidazole-4-carboxylate from 5-amino-1-(5-phospho-D-ribosyl)imidazole (N5-CAIR route): step 1/2.</text>
</comment>
<gene>
    <name evidence="5 6" type="primary">purK</name>
    <name evidence="8" type="ORF">ACFPJ5_01120</name>
</gene>
<keyword evidence="3 5" id="KW-0067">ATP-binding</keyword>
<dbReference type="PANTHER" id="PTHR11609">
    <property type="entry name" value="PURINE BIOSYNTHESIS PROTEIN 6/7, PUR6/7"/>
    <property type="match status" value="1"/>
</dbReference>
<dbReference type="InterPro" id="IPR013815">
    <property type="entry name" value="ATP_grasp_subdomain_1"/>
</dbReference>
<dbReference type="AlphaFoldDB" id="A0ABD5R6I7"/>
<comment type="catalytic activity">
    <reaction evidence="5 6">
        <text>5-amino-1-(5-phospho-beta-D-ribosyl)imidazole + hydrogencarbonate + ATP = 5-carboxyamino-1-(5-phospho-D-ribosyl)imidazole + ADP + phosphate + 2 H(+)</text>
        <dbReference type="Rhea" id="RHEA:19317"/>
        <dbReference type="ChEBI" id="CHEBI:15378"/>
        <dbReference type="ChEBI" id="CHEBI:17544"/>
        <dbReference type="ChEBI" id="CHEBI:30616"/>
        <dbReference type="ChEBI" id="CHEBI:43474"/>
        <dbReference type="ChEBI" id="CHEBI:58730"/>
        <dbReference type="ChEBI" id="CHEBI:137981"/>
        <dbReference type="ChEBI" id="CHEBI:456216"/>
        <dbReference type="EC" id="6.3.4.18"/>
    </reaction>
</comment>
<sequence>MTPTAPGPTLGVVGGGQLGRMLGEAAAPLGVDLVVSDPTPDCPAAPVARAQIEGDFDDPETLRRLADRADVLTFEIELADPEVLDAVSDEFGVPVHPAPDTLRTIQDKLVQKRALADAGVPVPEFVAVDDEADLREAVERFGGVMLKAREGGYDGRGNLPVQSPDEAGEALAELSGPAMAEQFLDFERELSVIGVQGDGETALFPVTETIHREEILRETVAPARADDEVLARAREVAQSVLDLLDGRGVFGIELFETSEGEVLVNEIAPRPHNSGHWTIEGCQTSQFEQHVRAVLGWPLGSTKLRAPTVSANVLGDVPDSRRAQVTGLDSLLAEPGVGFHWYGKREARPLRKLGHLTAVADAGPEDSTDAPTREDLLATARDLRDGLVFE</sequence>
<dbReference type="InterPro" id="IPR054350">
    <property type="entry name" value="PurT/PurK_preATP-grasp"/>
</dbReference>
<dbReference type="NCBIfam" id="TIGR01161">
    <property type="entry name" value="purK"/>
    <property type="match status" value="1"/>
</dbReference>
<dbReference type="PROSITE" id="PS50975">
    <property type="entry name" value="ATP_GRASP"/>
    <property type="match status" value="1"/>
</dbReference>
<comment type="similarity">
    <text evidence="5 6">Belongs to the PurK/PurT family.</text>
</comment>
<dbReference type="InterPro" id="IPR016185">
    <property type="entry name" value="PreATP-grasp_dom_sf"/>
</dbReference>
<dbReference type="NCBIfam" id="NF004680">
    <property type="entry name" value="PRK06019.1-6"/>
    <property type="match status" value="1"/>
</dbReference>
<dbReference type="InterPro" id="IPR011761">
    <property type="entry name" value="ATP-grasp"/>
</dbReference>
<evidence type="ECO:0000259" key="7">
    <source>
        <dbReference type="PROSITE" id="PS50975"/>
    </source>
</evidence>
<evidence type="ECO:0000256" key="2">
    <source>
        <dbReference type="ARBA" id="ARBA00022755"/>
    </source>
</evidence>
<dbReference type="InterPro" id="IPR011054">
    <property type="entry name" value="Rudment_hybrid_motif"/>
</dbReference>
<dbReference type="GO" id="GO:0004638">
    <property type="term" value="F:phosphoribosylaminoimidazole carboxylase activity"/>
    <property type="evidence" value="ECO:0007669"/>
    <property type="project" value="UniProtKB-ARBA"/>
</dbReference>
<keyword evidence="2 5" id="KW-0658">Purine biosynthesis</keyword>
<dbReference type="NCBIfam" id="NF004679">
    <property type="entry name" value="PRK06019.1-5"/>
    <property type="match status" value="1"/>
</dbReference>
<evidence type="ECO:0000256" key="6">
    <source>
        <dbReference type="RuleBase" id="RU361200"/>
    </source>
</evidence>
<feature type="binding site" evidence="5">
    <location>
        <position position="211"/>
    </location>
    <ligand>
        <name>ATP</name>
        <dbReference type="ChEBI" id="CHEBI:30616"/>
    </ligand>
</feature>
<reference evidence="8 9" key="1">
    <citation type="journal article" date="2019" name="Int. J. Syst. Evol. Microbiol.">
        <title>The Global Catalogue of Microorganisms (GCM) 10K type strain sequencing project: providing services to taxonomists for standard genome sequencing and annotation.</title>
        <authorList>
            <consortium name="The Broad Institute Genomics Platform"/>
            <consortium name="The Broad Institute Genome Sequencing Center for Infectious Disease"/>
            <person name="Wu L."/>
            <person name="Ma J."/>
        </authorList>
    </citation>
    <scope>NUCLEOTIDE SEQUENCE [LARGE SCALE GENOMIC DNA]</scope>
    <source>
        <strain evidence="8 9">CGMCC 1.12237</strain>
    </source>
</reference>
<feature type="binding site" evidence="5">
    <location>
        <position position="189"/>
    </location>
    <ligand>
        <name>ATP</name>
        <dbReference type="ChEBI" id="CHEBI:30616"/>
    </ligand>
</feature>
<comment type="subunit">
    <text evidence="5">Homodimer.</text>
</comment>
<dbReference type="GO" id="GO:0005524">
    <property type="term" value="F:ATP binding"/>
    <property type="evidence" value="ECO:0007669"/>
    <property type="project" value="UniProtKB-UniRule"/>
</dbReference>
<feature type="binding site" evidence="5">
    <location>
        <position position="147"/>
    </location>
    <ligand>
        <name>ATP</name>
        <dbReference type="ChEBI" id="CHEBI:30616"/>
    </ligand>
</feature>
<dbReference type="Gene3D" id="3.30.470.20">
    <property type="entry name" value="ATP-grasp fold, B domain"/>
    <property type="match status" value="1"/>
</dbReference>
<feature type="binding site" evidence="5">
    <location>
        <begin position="265"/>
        <end position="266"/>
    </location>
    <ligand>
        <name>ATP</name>
        <dbReference type="ChEBI" id="CHEBI:30616"/>
    </ligand>
</feature>
<dbReference type="PANTHER" id="PTHR11609:SF5">
    <property type="entry name" value="PHOSPHORIBOSYLAMINOIMIDAZOLE CARBOXYLASE"/>
    <property type="match status" value="1"/>
</dbReference>
<feature type="binding site" evidence="5">
    <location>
        <begin position="181"/>
        <end position="184"/>
    </location>
    <ligand>
        <name>ATP</name>
        <dbReference type="ChEBI" id="CHEBI:30616"/>
    </ligand>
</feature>
<evidence type="ECO:0000256" key="4">
    <source>
        <dbReference type="ARBA" id="ARBA00022842"/>
    </source>
</evidence>
<dbReference type="GO" id="GO:0006189">
    <property type="term" value="P:'de novo' IMP biosynthetic process"/>
    <property type="evidence" value="ECO:0007669"/>
    <property type="project" value="UniProtKB-UniRule"/>
</dbReference>
<comment type="function">
    <text evidence="5">Catalyzes the ATP-dependent conversion of 5-aminoimidazole ribonucleotide (AIR) and HCO(3)(-) to N5-carboxyaminoimidazole ribonucleotide (N5-CAIR).</text>
</comment>
<proteinExistence type="inferred from homology"/>
<dbReference type="Pfam" id="PF22660">
    <property type="entry name" value="RS_preATP-grasp-like"/>
    <property type="match status" value="1"/>
</dbReference>
<keyword evidence="9" id="KW-1185">Reference proteome</keyword>
<dbReference type="Pfam" id="PF17769">
    <property type="entry name" value="PurK_C"/>
    <property type="match status" value="1"/>
</dbReference>
<dbReference type="GO" id="GO:0034028">
    <property type="term" value="F:5-(carboxyamino)imidazole ribonucleotide synthase activity"/>
    <property type="evidence" value="ECO:0007669"/>
    <property type="project" value="UniProtKB-UniRule"/>
</dbReference>
<name>A0ABD5R6I7_9EURY</name>
<evidence type="ECO:0000256" key="1">
    <source>
        <dbReference type="ARBA" id="ARBA00022741"/>
    </source>
</evidence>
<comment type="caution">
    <text evidence="8">The sequence shown here is derived from an EMBL/GenBank/DDBJ whole genome shotgun (WGS) entry which is preliminary data.</text>
</comment>
<dbReference type="Pfam" id="PF02222">
    <property type="entry name" value="ATP-grasp"/>
    <property type="match status" value="1"/>
</dbReference>
<evidence type="ECO:0000313" key="8">
    <source>
        <dbReference type="EMBL" id="MFC5365522.1"/>
    </source>
</evidence>
<keyword evidence="1 5" id="KW-0547">Nucleotide-binding</keyword>
<evidence type="ECO:0000313" key="9">
    <source>
        <dbReference type="Proteomes" id="UP001596201"/>
    </source>
</evidence>
<evidence type="ECO:0000256" key="3">
    <source>
        <dbReference type="ARBA" id="ARBA00022840"/>
    </source>
</evidence>
<comment type="caution">
    <text evidence="5">Lacks conserved residue(s) required for the propagation of feature annotation.</text>
</comment>
<dbReference type="Proteomes" id="UP001596201">
    <property type="component" value="Unassembled WGS sequence"/>
</dbReference>
<feature type="binding site" evidence="5">
    <location>
        <position position="108"/>
    </location>
    <ligand>
        <name>ATP</name>
        <dbReference type="ChEBI" id="CHEBI:30616"/>
    </ligand>
</feature>
<dbReference type="SUPFAM" id="SSF52440">
    <property type="entry name" value="PreATP-grasp domain"/>
    <property type="match status" value="1"/>
</dbReference>
<protein>
    <recommendedName>
        <fullName evidence="5 6">N5-carboxyaminoimidazole ribonucleotide synthase</fullName>
        <shortName evidence="5 6">N5-CAIR synthase</shortName>
        <ecNumber evidence="5 6">6.3.4.18</ecNumber>
    </recommendedName>
    <alternativeName>
        <fullName evidence="5 6">5-(carboxyamino)imidazole ribonucleotide synthetase</fullName>
    </alternativeName>
</protein>
<dbReference type="HAMAP" id="MF_01928">
    <property type="entry name" value="PurK"/>
    <property type="match status" value="1"/>
</dbReference>
<accession>A0ABD5R6I7</accession>
<dbReference type="SUPFAM" id="SSF51246">
    <property type="entry name" value="Rudiment single hybrid motif"/>
    <property type="match status" value="1"/>
</dbReference>
<dbReference type="Gene3D" id="3.40.50.20">
    <property type="match status" value="1"/>
</dbReference>
<dbReference type="InterPro" id="IPR005875">
    <property type="entry name" value="PurK"/>
</dbReference>
<dbReference type="EMBL" id="JBHSKX010000001">
    <property type="protein sequence ID" value="MFC5365522.1"/>
    <property type="molecule type" value="Genomic_DNA"/>
</dbReference>
<organism evidence="8 9">
    <name type="scientific">Salinirubrum litoreum</name>
    <dbReference type="NCBI Taxonomy" id="1126234"/>
    <lineage>
        <taxon>Archaea</taxon>
        <taxon>Methanobacteriati</taxon>
        <taxon>Methanobacteriota</taxon>
        <taxon>Stenosarchaea group</taxon>
        <taxon>Halobacteria</taxon>
        <taxon>Halobacteriales</taxon>
        <taxon>Haloferacaceae</taxon>
        <taxon>Salinirubrum</taxon>
    </lineage>
</organism>
<dbReference type="EC" id="6.3.4.18" evidence="5 6"/>
<dbReference type="InterPro" id="IPR003135">
    <property type="entry name" value="ATP-grasp_carboxylate-amine"/>
</dbReference>